<organism evidence="3 4">
    <name type="scientific">Coleophoma crateriformis</name>
    <dbReference type="NCBI Taxonomy" id="565419"/>
    <lineage>
        <taxon>Eukaryota</taxon>
        <taxon>Fungi</taxon>
        <taxon>Dikarya</taxon>
        <taxon>Ascomycota</taxon>
        <taxon>Pezizomycotina</taxon>
        <taxon>Leotiomycetes</taxon>
        <taxon>Helotiales</taxon>
        <taxon>Dermateaceae</taxon>
        <taxon>Coleophoma</taxon>
    </lineage>
</organism>
<comment type="caution">
    <text evidence="3">The sequence shown here is derived from an EMBL/GenBank/DDBJ whole genome shotgun (WGS) entry which is preliminary data.</text>
</comment>
<keyword evidence="3" id="KW-0808">Transferase</keyword>
<dbReference type="Pfam" id="PF00561">
    <property type="entry name" value="Abhydrolase_1"/>
    <property type="match status" value="1"/>
</dbReference>
<name>A0A3D8QLU6_9HELO</name>
<dbReference type="SUPFAM" id="SSF53474">
    <property type="entry name" value="alpha/beta-Hydrolases"/>
    <property type="match status" value="1"/>
</dbReference>
<dbReference type="PANTHER" id="PTHR32268:SF15">
    <property type="entry name" value="HOMOSERINE ACETYLTRANSFERASE FAMILY PROTEIN (AFU_ORTHOLOGUE AFUA_1G15350)"/>
    <property type="match status" value="1"/>
</dbReference>
<gene>
    <name evidence="3" type="ORF">BP5796_11039</name>
</gene>
<evidence type="ECO:0000313" key="4">
    <source>
        <dbReference type="Proteomes" id="UP000256328"/>
    </source>
</evidence>
<accession>A0A3D8QLU6</accession>
<evidence type="ECO:0000313" key="3">
    <source>
        <dbReference type="EMBL" id="RDW62737.1"/>
    </source>
</evidence>
<dbReference type="Proteomes" id="UP000256328">
    <property type="component" value="Unassembled WGS sequence"/>
</dbReference>
<comment type="similarity">
    <text evidence="1">Belongs to the AB hydrolase superfamily. MetX family.</text>
</comment>
<dbReference type="PANTHER" id="PTHR32268">
    <property type="entry name" value="HOMOSERINE O-ACETYLTRANSFERASE"/>
    <property type="match status" value="1"/>
</dbReference>
<dbReference type="AlphaFoldDB" id="A0A3D8QLU6"/>
<feature type="domain" description="AB hydrolase-1" evidence="2">
    <location>
        <begin position="67"/>
        <end position="159"/>
    </location>
</feature>
<dbReference type="InterPro" id="IPR008220">
    <property type="entry name" value="HAT_MetX-like"/>
</dbReference>
<dbReference type="EMBL" id="PDLN01000017">
    <property type="protein sequence ID" value="RDW62737.1"/>
    <property type="molecule type" value="Genomic_DNA"/>
</dbReference>
<evidence type="ECO:0000259" key="2">
    <source>
        <dbReference type="Pfam" id="PF00561"/>
    </source>
</evidence>
<protein>
    <submittedName>
        <fullName evidence="3">Homoserine acetyltransferase like protein</fullName>
    </submittedName>
</protein>
<dbReference type="InterPro" id="IPR000073">
    <property type="entry name" value="AB_hydrolase_1"/>
</dbReference>
<evidence type="ECO:0000256" key="1">
    <source>
        <dbReference type="ARBA" id="ARBA00006886"/>
    </source>
</evidence>
<reference evidence="3 4" key="1">
    <citation type="journal article" date="2018" name="IMA Fungus">
        <title>IMA Genome-F 9: Draft genome sequence of Annulohypoxylon stygium, Aspergillus mulundensis, Berkeleyomyces basicola (syn. Thielaviopsis basicola), Ceratocystis smalleyi, two Cercospora beticola strains, Coleophoma cylindrospora, Fusarium fracticaudum, Phialophora cf. hyalina, and Morchella septimelata.</title>
        <authorList>
            <person name="Wingfield B.D."/>
            <person name="Bills G.F."/>
            <person name="Dong Y."/>
            <person name="Huang W."/>
            <person name="Nel W.J."/>
            <person name="Swalarsk-Parry B.S."/>
            <person name="Vaghefi N."/>
            <person name="Wilken P.M."/>
            <person name="An Z."/>
            <person name="de Beer Z.W."/>
            <person name="De Vos L."/>
            <person name="Chen L."/>
            <person name="Duong T.A."/>
            <person name="Gao Y."/>
            <person name="Hammerbacher A."/>
            <person name="Kikkert J.R."/>
            <person name="Li Y."/>
            <person name="Li H."/>
            <person name="Li K."/>
            <person name="Li Q."/>
            <person name="Liu X."/>
            <person name="Ma X."/>
            <person name="Naidoo K."/>
            <person name="Pethybridge S.J."/>
            <person name="Sun J."/>
            <person name="Steenkamp E.T."/>
            <person name="van der Nest M.A."/>
            <person name="van Wyk S."/>
            <person name="Wingfield M.J."/>
            <person name="Xiong C."/>
            <person name="Yue Q."/>
            <person name="Zhang X."/>
        </authorList>
    </citation>
    <scope>NUCLEOTIDE SEQUENCE [LARGE SCALE GENOMIC DNA]</scope>
    <source>
        <strain evidence="3 4">BP5796</strain>
    </source>
</reference>
<dbReference type="InterPro" id="IPR029058">
    <property type="entry name" value="AB_hydrolase_fold"/>
</dbReference>
<dbReference type="OrthoDB" id="9972683at2759"/>
<proteinExistence type="inferred from homology"/>
<dbReference type="GO" id="GO:0016747">
    <property type="term" value="F:acyltransferase activity, transferring groups other than amino-acyl groups"/>
    <property type="evidence" value="ECO:0007669"/>
    <property type="project" value="InterPro"/>
</dbReference>
<sequence>MSSKAPYDATGIEYFDIPDFQFSNGHRQPIKLAYRSFNPAGTKGTVLIPTCYGGRINTTLNFSTGALQDYQVIVVAMLGNGESSSPSNDPAFPLTKPGPSVQYEDDVHAQYQLVTERFGLQHLEAVMGFSMGGQQAYYWSVMHGSGPAPFLKNAVVICSSAKTSGHNYAFLEGPISALEAAGDYAGGAYRAQGSKPREGLRAFGRAYAGWLTSAEWYRQELWRKLGAASLKDYLHPEVANYESWDAEDLLALARKWQAGDVGKVGGGGEGYEKALQGIQARVLVMPSMTDQYFSWRDSEREMEHLQNGVFRPIDTIWGHIAGGGANPADAKWMDGEIATFLKG</sequence>
<dbReference type="Gene3D" id="3.40.50.1820">
    <property type="entry name" value="alpha/beta hydrolase"/>
    <property type="match status" value="1"/>
</dbReference>
<keyword evidence="4" id="KW-1185">Reference proteome</keyword>